<comment type="subcellular location">
    <subcellularLocation>
        <location evidence="1">Cytoplasm</location>
    </subcellularLocation>
</comment>
<keyword evidence="3 6" id="KW-0728">SH3 domain</keyword>
<evidence type="ECO:0000256" key="5">
    <source>
        <dbReference type="ARBA" id="ARBA00022553"/>
    </source>
</evidence>
<dbReference type="SUPFAM" id="SSF50044">
    <property type="entry name" value="SH3-domain"/>
    <property type="match status" value="1"/>
</dbReference>
<feature type="compositionally biased region" description="Basic and acidic residues" evidence="7">
    <location>
        <begin position="258"/>
        <end position="278"/>
    </location>
</feature>
<dbReference type="FunFam" id="2.30.29.30:FF:000108">
    <property type="entry name" value="C-Jun-amino-terminal kinase-interacting protein 1 isoform X2"/>
    <property type="match status" value="1"/>
</dbReference>
<dbReference type="GO" id="GO:0046328">
    <property type="term" value="P:regulation of JNK cascade"/>
    <property type="evidence" value="ECO:0007669"/>
    <property type="project" value="InterPro"/>
</dbReference>
<dbReference type="GO" id="GO:0005078">
    <property type="term" value="F:MAP-kinase scaffold activity"/>
    <property type="evidence" value="ECO:0007669"/>
    <property type="project" value="TreeGrafter"/>
</dbReference>
<feature type="compositionally biased region" description="Low complexity" evidence="7">
    <location>
        <begin position="1003"/>
        <end position="1015"/>
    </location>
</feature>
<evidence type="ECO:0000259" key="8">
    <source>
        <dbReference type="PROSITE" id="PS01179"/>
    </source>
</evidence>
<feature type="domain" description="SH3" evidence="9">
    <location>
        <begin position="1051"/>
        <end position="1112"/>
    </location>
</feature>
<dbReference type="Proteomes" id="UP000324091">
    <property type="component" value="Chromosome 13"/>
</dbReference>
<proteinExistence type="inferred from homology"/>
<feature type="region of interest" description="Disordered" evidence="7">
    <location>
        <begin position="777"/>
        <end position="847"/>
    </location>
</feature>
<feature type="compositionally biased region" description="Basic and acidic residues" evidence="7">
    <location>
        <begin position="927"/>
        <end position="937"/>
    </location>
</feature>
<gene>
    <name evidence="10" type="ORF">D4764_13G0011020</name>
</gene>
<dbReference type="CDD" id="cd11942">
    <property type="entry name" value="SH3_JIP2"/>
    <property type="match status" value="1"/>
</dbReference>
<feature type="compositionally biased region" description="Acidic residues" evidence="7">
    <location>
        <begin position="496"/>
        <end position="506"/>
    </location>
</feature>
<evidence type="ECO:0000256" key="4">
    <source>
        <dbReference type="ARBA" id="ARBA00022490"/>
    </source>
</evidence>
<feature type="compositionally biased region" description="Basic and acidic residues" evidence="7">
    <location>
        <begin position="825"/>
        <end position="838"/>
    </location>
</feature>
<comment type="similarity">
    <text evidence="2">Belongs to the JIP scaffold family.</text>
</comment>
<dbReference type="Gene3D" id="2.30.30.40">
    <property type="entry name" value="SH3 Domains"/>
    <property type="match status" value="1"/>
</dbReference>
<feature type="compositionally biased region" description="Acidic residues" evidence="7">
    <location>
        <begin position="696"/>
        <end position="705"/>
    </location>
</feature>
<dbReference type="InterPro" id="IPR006020">
    <property type="entry name" value="PTB/PI_dom"/>
</dbReference>
<organism evidence="10 11">
    <name type="scientific">Takifugu flavidus</name>
    <name type="common">sansaifugu</name>
    <dbReference type="NCBI Taxonomy" id="433684"/>
    <lineage>
        <taxon>Eukaryota</taxon>
        <taxon>Metazoa</taxon>
        <taxon>Chordata</taxon>
        <taxon>Craniata</taxon>
        <taxon>Vertebrata</taxon>
        <taxon>Euteleostomi</taxon>
        <taxon>Actinopterygii</taxon>
        <taxon>Neopterygii</taxon>
        <taxon>Teleostei</taxon>
        <taxon>Neoteleostei</taxon>
        <taxon>Acanthomorphata</taxon>
        <taxon>Eupercaria</taxon>
        <taxon>Tetraodontiformes</taxon>
        <taxon>Tetradontoidea</taxon>
        <taxon>Tetraodontidae</taxon>
        <taxon>Takifugu</taxon>
    </lineage>
</organism>
<dbReference type="FunFam" id="2.30.30.40:FF:000032">
    <property type="entry name" value="Putative C-Jun-amino-terminal kinase-interacting protein 2"/>
    <property type="match status" value="1"/>
</dbReference>
<evidence type="ECO:0000256" key="7">
    <source>
        <dbReference type="SAM" id="MobiDB-lite"/>
    </source>
</evidence>
<feature type="compositionally biased region" description="Polar residues" evidence="7">
    <location>
        <begin position="472"/>
        <end position="495"/>
    </location>
</feature>
<dbReference type="InterPro" id="IPR035637">
    <property type="entry name" value="JIP2_SH3"/>
</dbReference>
<feature type="compositionally biased region" description="Acidic residues" evidence="7">
    <location>
        <begin position="876"/>
        <end position="885"/>
    </location>
</feature>
<evidence type="ECO:0000256" key="1">
    <source>
        <dbReference type="ARBA" id="ARBA00004496"/>
    </source>
</evidence>
<dbReference type="InterPro" id="IPR001452">
    <property type="entry name" value="SH3_domain"/>
</dbReference>
<dbReference type="GO" id="GO:0005737">
    <property type="term" value="C:cytoplasm"/>
    <property type="evidence" value="ECO:0007669"/>
    <property type="project" value="UniProtKB-SubCell"/>
</dbReference>
<feature type="compositionally biased region" description="Basic and acidic residues" evidence="7">
    <location>
        <begin position="706"/>
        <end position="739"/>
    </location>
</feature>
<feature type="region of interest" description="Disordered" evidence="7">
    <location>
        <begin position="987"/>
        <end position="1015"/>
    </location>
</feature>
<dbReference type="GO" id="GO:0007254">
    <property type="term" value="P:JNK cascade"/>
    <property type="evidence" value="ECO:0007669"/>
    <property type="project" value="TreeGrafter"/>
</dbReference>
<feature type="region of interest" description="Disordered" evidence="7">
    <location>
        <begin position="619"/>
        <end position="654"/>
    </location>
</feature>
<dbReference type="InterPro" id="IPR036028">
    <property type="entry name" value="SH3-like_dom_sf"/>
</dbReference>
<feature type="region of interest" description="Disordered" evidence="7">
    <location>
        <begin position="872"/>
        <end position="941"/>
    </location>
</feature>
<keyword evidence="5" id="KW-0597">Phosphoprotein</keyword>
<dbReference type="PROSITE" id="PS50002">
    <property type="entry name" value="SH3"/>
    <property type="match status" value="1"/>
</dbReference>
<comment type="caution">
    <text evidence="10">The sequence shown here is derived from an EMBL/GenBank/DDBJ whole genome shotgun (WGS) entry which is preliminary data.</text>
</comment>
<dbReference type="Pfam" id="PF00640">
    <property type="entry name" value="PID"/>
    <property type="match status" value="1"/>
</dbReference>
<feature type="compositionally biased region" description="Pro residues" evidence="7">
    <location>
        <begin position="104"/>
        <end position="115"/>
    </location>
</feature>
<dbReference type="Gene3D" id="2.30.29.30">
    <property type="entry name" value="Pleckstrin-homology domain (PH domain)/Phosphotyrosine-binding domain (PTB)"/>
    <property type="match status" value="1"/>
</dbReference>
<evidence type="ECO:0000313" key="11">
    <source>
        <dbReference type="Proteomes" id="UP000324091"/>
    </source>
</evidence>
<feature type="region of interest" description="Disordered" evidence="7">
    <location>
        <begin position="682"/>
        <end position="743"/>
    </location>
</feature>
<feature type="compositionally biased region" description="Polar residues" evidence="7">
    <location>
        <begin position="777"/>
        <end position="787"/>
    </location>
</feature>
<dbReference type="EMBL" id="RHFK02000005">
    <property type="protein sequence ID" value="TWW76440.1"/>
    <property type="molecule type" value="Genomic_DNA"/>
</dbReference>
<keyword evidence="10" id="KW-0418">Kinase</keyword>
<dbReference type="SMART" id="SM00462">
    <property type="entry name" value="PTB"/>
    <property type="match status" value="1"/>
</dbReference>
<dbReference type="InterPro" id="IPR011993">
    <property type="entry name" value="PH-like_dom_sf"/>
</dbReference>
<feature type="compositionally biased region" description="Polar residues" evidence="7">
    <location>
        <begin position="116"/>
        <end position="163"/>
    </location>
</feature>
<dbReference type="AlphaFoldDB" id="A0A5C6PE33"/>
<feature type="compositionally biased region" description="Polar residues" evidence="7">
    <location>
        <begin position="285"/>
        <end position="297"/>
    </location>
</feature>
<dbReference type="Pfam" id="PF14604">
    <property type="entry name" value="SH3_9"/>
    <property type="match status" value="1"/>
</dbReference>
<name>A0A5C6PE33_9TELE</name>
<keyword evidence="10" id="KW-0808">Transferase</keyword>
<dbReference type="SUPFAM" id="SSF50729">
    <property type="entry name" value="PH domain-like"/>
    <property type="match status" value="1"/>
</dbReference>
<accession>A0A5C6PE33</accession>
<dbReference type="GO" id="GO:0008432">
    <property type="term" value="F:JUN kinase binding"/>
    <property type="evidence" value="ECO:0007669"/>
    <property type="project" value="TreeGrafter"/>
</dbReference>
<dbReference type="InterPro" id="IPR047178">
    <property type="entry name" value="JIP1_scaffold"/>
</dbReference>
<protein>
    <submittedName>
        <fullName evidence="10">C-Jun-amino-terminal kinase-interacting protein 2</fullName>
    </submittedName>
</protein>
<evidence type="ECO:0000256" key="2">
    <source>
        <dbReference type="ARBA" id="ARBA00009866"/>
    </source>
</evidence>
<evidence type="ECO:0000313" key="10">
    <source>
        <dbReference type="EMBL" id="TWW76440.1"/>
    </source>
</evidence>
<keyword evidence="4" id="KW-0963">Cytoplasm</keyword>
<dbReference type="CDD" id="cd01212">
    <property type="entry name" value="PTB_JIP"/>
    <property type="match status" value="1"/>
</dbReference>
<feature type="region of interest" description="Disordered" evidence="7">
    <location>
        <begin position="399"/>
        <end position="442"/>
    </location>
</feature>
<dbReference type="GO" id="GO:0016301">
    <property type="term" value="F:kinase activity"/>
    <property type="evidence" value="ECO:0007669"/>
    <property type="project" value="UniProtKB-KW"/>
</dbReference>
<evidence type="ECO:0000259" key="9">
    <source>
        <dbReference type="PROSITE" id="PS50002"/>
    </source>
</evidence>
<dbReference type="PROSITE" id="PS01179">
    <property type="entry name" value="PID"/>
    <property type="match status" value="1"/>
</dbReference>
<dbReference type="PANTHER" id="PTHR47437:SF2">
    <property type="entry name" value="C-JUN-AMINO-TERMINAL KINASE-INTERACTING PROTEIN 2"/>
    <property type="match status" value="1"/>
</dbReference>
<dbReference type="PANTHER" id="PTHR47437">
    <property type="entry name" value="JNK-INTERACTING PROTEIN 1-LIKE PROTEIN"/>
    <property type="match status" value="1"/>
</dbReference>
<keyword evidence="11" id="KW-1185">Reference proteome</keyword>
<dbReference type="SMART" id="SM00326">
    <property type="entry name" value="SH3"/>
    <property type="match status" value="1"/>
</dbReference>
<feature type="compositionally biased region" description="Basic and acidic residues" evidence="7">
    <location>
        <begin position="788"/>
        <end position="797"/>
    </location>
</feature>
<sequence>MADRAEMFSLSTFHSLSPPGCRPAHDISLEEFDDEDLSEITDDCGIGLNYDSDPYEKDSLILEKSDMHHPVCSFQDDFQEFEMIDDEDDDDEEEEEEEGDLDAPPSPSASPPPSPTSGTLKSRPTMLNLTSAVSQDCLNNNSSQSPKKGSWQDSLCNPASQGRLSPAHSCLEDGSHVTGHCPVSPISQVPGSQCKGTPPKQAGEGGNSQSPHRPLLCDMEGNRRERPEYGSFSQVRSHPFSGSELKTDPSVHTVRVPSVDEHSQCSDTEVDHDLNSDHNHKHLNRCTTDTYTINSESGMEPENDFDPDGTSRCLSSTAPMGATDGADTPLSDEELEKDFEVECMRKETYDMVCKENQLSYVEFPSIEPFDPASFSGYISSCNSEGLHCSSSSNLASAMEAAVNDSTSPSSDPGIADMNQKGYLTSDQDRDLSSPGSDSDIEGELEAAFTCGGPVVSNMISSISETELDLTSEDSSSGRSSHLTNSIEEASSPTSDQELDPDTELEQDSGIVGLKASLLLGQPDPIKEGSSLPSPSPLPSPTIATPSPVDSPILPPEGYDDSRAMMGRWIADDERSCEHQADPDETLPAQRCDDSFSKQMVLQIEPDHSLESIKRSFYLPVGPGLMPDVDEYDGTSEGDSESESEDELSENSDSPWLLSNLVNRMISEGSYPISCPEDCFKRKSSVSDTISPSSDIGDVDGYNDDEQEKRTAPVESGREERECRTFRMEKMRPEERRTDADSPNETAVMNHCLYMSNPTNDSITPLNLELCANSSTYTSTVSENNLADKSSKNARRQEEEEEPNNDLMMLEGRKDLDSPSLSESIISDKDEGRETEPRPTSRSSASLERITEVKNSLTLDIPSTQANHCFSLTYSTDNDEDDEDNGDSYPYLDGLRKQPYRGSDLELDSSPPIDSSVQDHPLSYPDRPLCEKDLRQPDPDDGLAYDSVKYTLVVDENTTLELVSLKRCTSVLSDDSELSTLCDEEPLRKRGEGFGADEEEIRPELLSSSEDSSPESDLPFSKKFLNVFVNSTTRSSSTESFGLFSCTIDGEERDQTHRAVYRFIPRHTDELELDVDDPLYVEEEEDDYWYRGYNMRTGERGIFPAFYAHEVIGHSKELMGMKRNPAWMETFSVQFLGSVEVPHHQGNGILCAAMQKIAISRKRTVHVRPPSLCELEISLQGVKLIMSLEDEYDILDEYDRCSHSFQMKNISFCGCHPRNNCYFGFITKHPMLNRFACHVFVSQESMRPVAECVGRAFQEYYQEHLEYACPTEDIYLE</sequence>
<feature type="compositionally biased region" description="Acidic residues" evidence="7">
    <location>
        <begin position="77"/>
        <end position="101"/>
    </location>
</feature>
<evidence type="ECO:0000256" key="6">
    <source>
        <dbReference type="PROSITE-ProRule" id="PRU00192"/>
    </source>
</evidence>
<feature type="compositionally biased region" description="Low complexity" evidence="7">
    <location>
        <begin position="685"/>
        <end position="695"/>
    </location>
</feature>
<feature type="domain" description="PID" evidence="8">
    <location>
        <begin position="1130"/>
        <end position="1265"/>
    </location>
</feature>
<reference evidence="10 11" key="1">
    <citation type="submission" date="2019-04" db="EMBL/GenBank/DDBJ databases">
        <title>Chromosome genome assembly for Takifugu flavidus.</title>
        <authorList>
            <person name="Xiao S."/>
        </authorList>
    </citation>
    <scope>NUCLEOTIDE SEQUENCE [LARGE SCALE GENOMIC DNA]</scope>
    <source>
        <strain evidence="10">HTHZ2018</strain>
        <tissue evidence="10">Muscle</tissue>
    </source>
</reference>
<evidence type="ECO:0000256" key="3">
    <source>
        <dbReference type="ARBA" id="ARBA00022443"/>
    </source>
</evidence>
<feature type="region of interest" description="Disordered" evidence="7">
    <location>
        <begin position="465"/>
        <end position="560"/>
    </location>
</feature>
<feature type="region of interest" description="Disordered" evidence="7">
    <location>
        <begin position="72"/>
        <end position="334"/>
    </location>
</feature>
<feature type="compositionally biased region" description="Acidic residues" evidence="7">
    <location>
        <begin position="627"/>
        <end position="649"/>
    </location>
</feature>
<feature type="compositionally biased region" description="Polar residues" evidence="7">
    <location>
        <begin position="185"/>
        <end position="195"/>
    </location>
</feature>